<keyword evidence="6" id="KW-1185">Reference proteome</keyword>
<evidence type="ECO:0000313" key="6">
    <source>
        <dbReference type="Proteomes" id="UP000198942"/>
    </source>
</evidence>
<dbReference type="GO" id="GO:0003700">
    <property type="term" value="F:DNA-binding transcription factor activity"/>
    <property type="evidence" value="ECO:0007669"/>
    <property type="project" value="InterPro"/>
</dbReference>
<keyword evidence="2 5" id="KW-0238">DNA-binding</keyword>
<evidence type="ECO:0000256" key="3">
    <source>
        <dbReference type="ARBA" id="ARBA00023163"/>
    </source>
</evidence>
<sequence>MIAQPNFYPFEIRTEEMASWDLSAKVFNFFEIIQILDGKGERHFNDIKLPYQSGQTFIYTPQDCRSFTIVEPTRFLFIRFTDVLFANCESADQRERLSAWMKSLEYLFLNHNKAINELVRTSADCNLVQGVMAAIAAEASNPQLHSRSNIQHLLQVLLHIFARNILPDTNPLQPVFKDEPLINRLTGYIRKHIYNADQLRIEDLATFAGLSKNYIGEYFSKRTGVSIRQYILEYRLNLVKIKLQYSDLTVSEIAHELDFSDESHLSNLFKKYFLVSPTAFRKKLTEGQSQQIANLSGKSKFSGLHLTAS</sequence>
<dbReference type="EMBL" id="FOCL01000002">
    <property type="protein sequence ID" value="SEN00463.1"/>
    <property type="molecule type" value="Genomic_DNA"/>
</dbReference>
<dbReference type="AlphaFoldDB" id="A0A1H8CZE2"/>
<proteinExistence type="predicted"/>
<dbReference type="SUPFAM" id="SSF46689">
    <property type="entry name" value="Homeodomain-like"/>
    <property type="match status" value="1"/>
</dbReference>
<evidence type="ECO:0000259" key="4">
    <source>
        <dbReference type="PROSITE" id="PS01124"/>
    </source>
</evidence>
<keyword evidence="1" id="KW-0805">Transcription regulation</keyword>
<gene>
    <name evidence="5" type="ORF">SAMN05192574_102145</name>
</gene>
<dbReference type="SMART" id="SM00342">
    <property type="entry name" value="HTH_ARAC"/>
    <property type="match status" value="1"/>
</dbReference>
<dbReference type="RefSeq" id="WP_167667821.1">
    <property type="nucleotide sequence ID" value="NZ_FOCL01000002.1"/>
</dbReference>
<organism evidence="5 6">
    <name type="scientific">Mucilaginibacter gossypiicola</name>
    <dbReference type="NCBI Taxonomy" id="551995"/>
    <lineage>
        <taxon>Bacteria</taxon>
        <taxon>Pseudomonadati</taxon>
        <taxon>Bacteroidota</taxon>
        <taxon>Sphingobacteriia</taxon>
        <taxon>Sphingobacteriales</taxon>
        <taxon>Sphingobacteriaceae</taxon>
        <taxon>Mucilaginibacter</taxon>
    </lineage>
</organism>
<dbReference type="GO" id="GO:0043565">
    <property type="term" value="F:sequence-specific DNA binding"/>
    <property type="evidence" value="ECO:0007669"/>
    <property type="project" value="InterPro"/>
</dbReference>
<evidence type="ECO:0000256" key="1">
    <source>
        <dbReference type="ARBA" id="ARBA00023015"/>
    </source>
</evidence>
<dbReference type="Pfam" id="PF12833">
    <property type="entry name" value="HTH_18"/>
    <property type="match status" value="1"/>
</dbReference>
<protein>
    <submittedName>
        <fullName evidence="5">AraC-type DNA-binding protein</fullName>
    </submittedName>
</protein>
<dbReference type="PANTHER" id="PTHR43280">
    <property type="entry name" value="ARAC-FAMILY TRANSCRIPTIONAL REGULATOR"/>
    <property type="match status" value="1"/>
</dbReference>
<dbReference type="PANTHER" id="PTHR43280:SF2">
    <property type="entry name" value="HTH-TYPE TRANSCRIPTIONAL REGULATOR EXSA"/>
    <property type="match status" value="1"/>
</dbReference>
<keyword evidence="3" id="KW-0804">Transcription</keyword>
<reference evidence="6" key="1">
    <citation type="submission" date="2016-10" db="EMBL/GenBank/DDBJ databases">
        <authorList>
            <person name="Varghese N."/>
            <person name="Submissions S."/>
        </authorList>
    </citation>
    <scope>NUCLEOTIDE SEQUENCE [LARGE SCALE GENOMIC DNA]</scope>
    <source>
        <strain evidence="6">Gh-48</strain>
    </source>
</reference>
<dbReference type="InterPro" id="IPR018060">
    <property type="entry name" value="HTH_AraC"/>
</dbReference>
<dbReference type="PROSITE" id="PS01124">
    <property type="entry name" value="HTH_ARAC_FAMILY_2"/>
    <property type="match status" value="1"/>
</dbReference>
<accession>A0A1H8CZE2</accession>
<dbReference type="STRING" id="551995.SAMN05192574_102145"/>
<evidence type="ECO:0000313" key="5">
    <source>
        <dbReference type="EMBL" id="SEN00463.1"/>
    </source>
</evidence>
<name>A0A1H8CZE2_9SPHI</name>
<dbReference type="Proteomes" id="UP000198942">
    <property type="component" value="Unassembled WGS sequence"/>
</dbReference>
<dbReference type="Gene3D" id="1.10.10.60">
    <property type="entry name" value="Homeodomain-like"/>
    <property type="match status" value="2"/>
</dbReference>
<feature type="domain" description="HTH araC/xylS-type" evidence="4">
    <location>
        <begin position="183"/>
        <end position="283"/>
    </location>
</feature>
<evidence type="ECO:0000256" key="2">
    <source>
        <dbReference type="ARBA" id="ARBA00023125"/>
    </source>
</evidence>
<dbReference type="InterPro" id="IPR009057">
    <property type="entry name" value="Homeodomain-like_sf"/>
</dbReference>